<keyword evidence="1" id="KW-0812">Transmembrane</keyword>
<gene>
    <name evidence="3" type="ORF">F0M18_09550</name>
</gene>
<feature type="chain" id="PRO_5022841846" evidence="2">
    <location>
        <begin position="21"/>
        <end position="355"/>
    </location>
</feature>
<evidence type="ECO:0000256" key="2">
    <source>
        <dbReference type="SAM" id="SignalP"/>
    </source>
</evidence>
<dbReference type="Proteomes" id="UP000323708">
    <property type="component" value="Unassembled WGS sequence"/>
</dbReference>
<proteinExistence type="predicted"/>
<protein>
    <submittedName>
        <fullName evidence="3">Protein BatD</fullName>
    </submittedName>
</protein>
<reference evidence="3 4" key="1">
    <citation type="submission" date="2019-09" db="EMBL/GenBank/DDBJ databases">
        <authorList>
            <person name="Chen X.-Y."/>
        </authorList>
    </citation>
    <scope>NUCLEOTIDE SEQUENCE [LARGE SCALE GENOMIC DNA]</scope>
    <source>
        <strain evidence="3 4">NY5</strain>
    </source>
</reference>
<evidence type="ECO:0000256" key="1">
    <source>
        <dbReference type="SAM" id="Phobius"/>
    </source>
</evidence>
<keyword evidence="4" id="KW-1185">Reference proteome</keyword>
<dbReference type="PANTHER" id="PTHR40940">
    <property type="entry name" value="PROTEIN BATD-RELATED"/>
    <property type="match status" value="1"/>
</dbReference>
<organism evidence="3 4">
    <name type="scientific">Pseudohalioglobus sediminis</name>
    <dbReference type="NCBI Taxonomy" id="2606449"/>
    <lineage>
        <taxon>Bacteria</taxon>
        <taxon>Pseudomonadati</taxon>
        <taxon>Pseudomonadota</taxon>
        <taxon>Gammaproteobacteria</taxon>
        <taxon>Cellvibrionales</taxon>
        <taxon>Halieaceae</taxon>
        <taxon>Pseudohalioglobus</taxon>
    </lineage>
</organism>
<evidence type="ECO:0000313" key="4">
    <source>
        <dbReference type="Proteomes" id="UP000323708"/>
    </source>
</evidence>
<keyword evidence="2" id="KW-0732">Signal</keyword>
<accession>A0A5B0X0A8</accession>
<name>A0A5B0X0A8_9GAMM</name>
<keyword evidence="1" id="KW-1133">Transmembrane helix</keyword>
<dbReference type="InterPro" id="IPR025738">
    <property type="entry name" value="BatD"/>
</dbReference>
<dbReference type="EMBL" id="VTUX01000004">
    <property type="protein sequence ID" value="KAA1191771.1"/>
    <property type="molecule type" value="Genomic_DNA"/>
</dbReference>
<feature type="transmembrane region" description="Helical" evidence="1">
    <location>
        <begin position="295"/>
        <end position="313"/>
    </location>
</feature>
<dbReference type="PANTHER" id="PTHR40940:SF1">
    <property type="entry name" value="PROTEIN BATD"/>
    <property type="match status" value="1"/>
</dbReference>
<dbReference type="AlphaFoldDB" id="A0A5B0X0A8"/>
<evidence type="ECO:0000313" key="3">
    <source>
        <dbReference type="EMBL" id="KAA1191771.1"/>
    </source>
</evidence>
<sequence length="355" mass="38583">MMRQLLFCILALAAVFPALGDDDLQALVRAGELSVNSSMDSGLLVPGQRAELVVEVATQNWFTGGTRIRIPEIPGLVILQTQQFAANASETRGGQTWVIQRWALDVYPQRAGEFTIPAIAMTVQVNGGDAGNLSGELEAPAVSFTVSLPAELEQAPFWVAAPEFSVSQSVDRSIDALQAGDAFTRRIEFTARDVQAMMLPAFAEDPVSGLAAYPAPPELENSTNRGQITASRVQEISYVAEKPGSYLLPQQDFFWWNTTTGELELLSLPALQVEVAGGAVGASADPPVLLQRQNLIVLGASVALVALLGWLLLRFRPWRLLGRYRAPALRLWRQVQDLRRPALPERLNPDNSAAE</sequence>
<dbReference type="RefSeq" id="WP_149611206.1">
    <property type="nucleotide sequence ID" value="NZ_VTUX01000004.1"/>
</dbReference>
<comment type="caution">
    <text evidence="3">The sequence shown here is derived from an EMBL/GenBank/DDBJ whole genome shotgun (WGS) entry which is preliminary data.</text>
</comment>
<dbReference type="Pfam" id="PF13584">
    <property type="entry name" value="BatD"/>
    <property type="match status" value="1"/>
</dbReference>
<feature type="signal peptide" evidence="2">
    <location>
        <begin position="1"/>
        <end position="20"/>
    </location>
</feature>
<keyword evidence="1" id="KW-0472">Membrane</keyword>